<dbReference type="SUPFAM" id="SSF50447">
    <property type="entry name" value="Translation proteins"/>
    <property type="match status" value="1"/>
</dbReference>
<evidence type="ECO:0008006" key="3">
    <source>
        <dbReference type="Google" id="ProtNLM"/>
    </source>
</evidence>
<dbReference type="Proteomes" id="UP000230553">
    <property type="component" value="Unassembled WGS sequence"/>
</dbReference>
<evidence type="ECO:0000313" key="2">
    <source>
        <dbReference type="Proteomes" id="UP000230553"/>
    </source>
</evidence>
<proteinExistence type="predicted"/>
<dbReference type="InterPro" id="IPR009000">
    <property type="entry name" value="Transl_B-barrel_sf"/>
</dbReference>
<name>A0A2M7TFK6_9BACT</name>
<protein>
    <recommendedName>
        <fullName evidence="3">Translation elongation factor-like protein</fullName>
    </recommendedName>
</protein>
<gene>
    <name evidence="1" type="ORF">COY31_02060</name>
</gene>
<accession>A0A2M7TFK6</accession>
<dbReference type="EMBL" id="PFNM01000039">
    <property type="protein sequence ID" value="PIZ44693.1"/>
    <property type="molecule type" value="Genomic_DNA"/>
</dbReference>
<reference evidence="2" key="1">
    <citation type="submission" date="2017-09" db="EMBL/GenBank/DDBJ databases">
        <title>Depth-based differentiation of microbial function through sediment-hosted aquifers and enrichment of novel symbionts in the deep terrestrial subsurface.</title>
        <authorList>
            <person name="Probst A.J."/>
            <person name="Ladd B."/>
            <person name="Jarett J.K."/>
            <person name="Geller-Mcgrath D.E."/>
            <person name="Sieber C.M.K."/>
            <person name="Emerson J.B."/>
            <person name="Anantharaman K."/>
            <person name="Thomas B.C."/>
            <person name="Malmstrom R."/>
            <person name="Stieglmeier M."/>
            <person name="Klingl A."/>
            <person name="Woyke T."/>
            <person name="Ryan C.M."/>
            <person name="Banfield J.F."/>
        </authorList>
    </citation>
    <scope>NUCLEOTIDE SEQUENCE [LARGE SCALE GENOMIC DNA]</scope>
</reference>
<comment type="caution">
    <text evidence="1">The sequence shown here is derived from an EMBL/GenBank/DDBJ whole genome shotgun (WGS) entry which is preliminary data.</text>
</comment>
<organism evidence="1 2">
    <name type="scientific">Candidatus Wolfebacteria bacterium CG_4_10_14_0_2_um_filter_39_18</name>
    <dbReference type="NCBI Taxonomy" id="1975061"/>
    <lineage>
        <taxon>Bacteria</taxon>
        <taxon>Candidatus Wolfeibacteriota</taxon>
    </lineage>
</organism>
<evidence type="ECO:0000313" key="1">
    <source>
        <dbReference type="EMBL" id="PIZ44693.1"/>
    </source>
</evidence>
<sequence>MEKKPIGEVTHYYDKIGVAVVRFFKAVKVGDSIQFKGARTDFGQTINSMQFDHKGIDSAKKGAEVGMKVDEHVKEGDKVFEA</sequence>
<dbReference type="AlphaFoldDB" id="A0A2M7TFK6"/>